<evidence type="ECO:0000313" key="12">
    <source>
        <dbReference type="Proteomes" id="UP000719412"/>
    </source>
</evidence>
<dbReference type="GO" id="GO:0042575">
    <property type="term" value="C:DNA polymerase complex"/>
    <property type="evidence" value="ECO:0007669"/>
    <property type="project" value="UniProtKB-ARBA"/>
</dbReference>
<reference evidence="11" key="1">
    <citation type="journal article" date="2020" name="J Insects Food Feed">
        <title>The yellow mealworm (Tenebrio molitor) genome: a resource for the emerging insects as food and feed industry.</title>
        <authorList>
            <person name="Eriksson T."/>
            <person name="Andere A."/>
            <person name="Kelstrup H."/>
            <person name="Emery V."/>
            <person name="Picard C."/>
        </authorList>
    </citation>
    <scope>NUCLEOTIDE SEQUENCE</scope>
    <source>
        <strain evidence="11">Stoneville</strain>
        <tissue evidence="11">Whole head</tissue>
    </source>
</reference>
<evidence type="ECO:0000256" key="6">
    <source>
        <dbReference type="ARBA" id="ARBA00022932"/>
    </source>
</evidence>
<evidence type="ECO:0000313" key="11">
    <source>
        <dbReference type="EMBL" id="KAH0821499.1"/>
    </source>
</evidence>
<gene>
    <name evidence="11" type="ORF">GEV33_001292</name>
</gene>
<dbReference type="Gene3D" id="3.90.1600.10">
    <property type="entry name" value="Palm domain of DNA polymerase"/>
    <property type="match status" value="1"/>
</dbReference>
<dbReference type="SUPFAM" id="SSF56672">
    <property type="entry name" value="DNA/RNA polymerases"/>
    <property type="match status" value="1"/>
</dbReference>
<dbReference type="PANTHER" id="PTHR33568:SF3">
    <property type="entry name" value="DNA-DIRECTED DNA POLYMERASE"/>
    <property type="match status" value="1"/>
</dbReference>
<keyword evidence="5" id="KW-0235">DNA replication</keyword>
<dbReference type="EC" id="2.7.7.7" evidence="2"/>
<dbReference type="InterPro" id="IPR004868">
    <property type="entry name" value="DNA-dir_DNA_pol_B_mt/vir"/>
</dbReference>
<dbReference type="InterPro" id="IPR012337">
    <property type="entry name" value="RNaseH-like_sf"/>
</dbReference>
<evidence type="ECO:0000256" key="7">
    <source>
        <dbReference type="ARBA" id="ARBA00023125"/>
    </source>
</evidence>
<evidence type="ECO:0000256" key="2">
    <source>
        <dbReference type="ARBA" id="ARBA00012417"/>
    </source>
</evidence>
<keyword evidence="7" id="KW-0238">DNA-binding</keyword>
<keyword evidence="12" id="KW-1185">Reference proteome</keyword>
<dbReference type="GO" id="GO:0003677">
    <property type="term" value="F:DNA binding"/>
    <property type="evidence" value="ECO:0007669"/>
    <property type="project" value="UniProtKB-KW"/>
</dbReference>
<dbReference type="InterPro" id="IPR043502">
    <property type="entry name" value="DNA/RNA_pol_sf"/>
</dbReference>
<feature type="domain" description="DNA-directed DNA polymerase family B mitochondria/virus" evidence="10">
    <location>
        <begin position="1140"/>
        <end position="1198"/>
    </location>
</feature>
<dbReference type="SUPFAM" id="SSF53098">
    <property type="entry name" value="Ribonuclease H-like"/>
    <property type="match status" value="1"/>
</dbReference>
<feature type="region of interest" description="Disordered" evidence="9">
    <location>
        <begin position="1242"/>
        <end position="1268"/>
    </location>
</feature>
<evidence type="ECO:0000256" key="9">
    <source>
        <dbReference type="SAM" id="MobiDB-lite"/>
    </source>
</evidence>
<evidence type="ECO:0000256" key="3">
    <source>
        <dbReference type="ARBA" id="ARBA00022679"/>
    </source>
</evidence>
<protein>
    <recommendedName>
        <fullName evidence="2">DNA-directed DNA polymerase</fullName>
        <ecNumber evidence="2">2.7.7.7</ecNumber>
    </recommendedName>
</protein>
<evidence type="ECO:0000256" key="5">
    <source>
        <dbReference type="ARBA" id="ARBA00022705"/>
    </source>
</evidence>
<keyword evidence="3" id="KW-0808">Transferase</keyword>
<dbReference type="AlphaFoldDB" id="A0A8J6LG75"/>
<dbReference type="GO" id="GO:0006260">
    <property type="term" value="P:DNA replication"/>
    <property type="evidence" value="ECO:0007669"/>
    <property type="project" value="UniProtKB-KW"/>
</dbReference>
<proteinExistence type="inferred from homology"/>
<comment type="caution">
    <text evidence="11">The sequence shown here is derived from an EMBL/GenBank/DDBJ whole genome shotgun (WGS) entry which is preliminary data.</text>
</comment>
<comment type="catalytic activity">
    <reaction evidence="8">
        <text>DNA(n) + a 2'-deoxyribonucleoside 5'-triphosphate = DNA(n+1) + diphosphate</text>
        <dbReference type="Rhea" id="RHEA:22508"/>
        <dbReference type="Rhea" id="RHEA-COMP:17339"/>
        <dbReference type="Rhea" id="RHEA-COMP:17340"/>
        <dbReference type="ChEBI" id="CHEBI:33019"/>
        <dbReference type="ChEBI" id="CHEBI:61560"/>
        <dbReference type="ChEBI" id="CHEBI:173112"/>
        <dbReference type="EC" id="2.7.7.7"/>
    </reaction>
</comment>
<dbReference type="Pfam" id="PF03175">
    <property type="entry name" value="DNA_pol_B_2"/>
    <property type="match status" value="1"/>
</dbReference>
<evidence type="ECO:0000259" key="10">
    <source>
        <dbReference type="Pfam" id="PF03175"/>
    </source>
</evidence>
<evidence type="ECO:0000256" key="1">
    <source>
        <dbReference type="ARBA" id="ARBA00005755"/>
    </source>
</evidence>
<dbReference type="EMBL" id="JABDTM020007563">
    <property type="protein sequence ID" value="KAH0821499.1"/>
    <property type="molecule type" value="Genomic_DNA"/>
</dbReference>
<dbReference type="InterPro" id="IPR023211">
    <property type="entry name" value="DNA_pol_palm_dom_sf"/>
</dbReference>
<comment type="similarity">
    <text evidence="1">Belongs to the DNA polymerase type-B family.</text>
</comment>
<organism evidence="11 12">
    <name type="scientific">Tenebrio molitor</name>
    <name type="common">Yellow mealworm beetle</name>
    <dbReference type="NCBI Taxonomy" id="7067"/>
    <lineage>
        <taxon>Eukaryota</taxon>
        <taxon>Metazoa</taxon>
        <taxon>Ecdysozoa</taxon>
        <taxon>Arthropoda</taxon>
        <taxon>Hexapoda</taxon>
        <taxon>Insecta</taxon>
        <taxon>Pterygota</taxon>
        <taxon>Neoptera</taxon>
        <taxon>Endopterygota</taxon>
        <taxon>Coleoptera</taxon>
        <taxon>Polyphaga</taxon>
        <taxon>Cucujiformia</taxon>
        <taxon>Tenebrionidae</taxon>
        <taxon>Tenebrio</taxon>
    </lineage>
</organism>
<keyword evidence="6" id="KW-0239">DNA-directed DNA polymerase</keyword>
<name>A0A8J6LG75_TENMO</name>
<dbReference type="GO" id="GO:0000166">
    <property type="term" value="F:nucleotide binding"/>
    <property type="evidence" value="ECO:0007669"/>
    <property type="project" value="InterPro"/>
</dbReference>
<dbReference type="PANTHER" id="PTHR33568">
    <property type="entry name" value="DNA POLYMERASE"/>
    <property type="match status" value="1"/>
</dbReference>
<feature type="compositionally biased region" description="Gly residues" evidence="9">
    <location>
        <begin position="1247"/>
        <end position="1259"/>
    </location>
</feature>
<dbReference type="Proteomes" id="UP000719412">
    <property type="component" value="Unassembled WGS sequence"/>
</dbReference>
<keyword evidence="4" id="KW-0548">Nucleotidyltransferase</keyword>
<evidence type="ECO:0000256" key="8">
    <source>
        <dbReference type="ARBA" id="ARBA00049244"/>
    </source>
</evidence>
<accession>A0A8J6LG75</accession>
<evidence type="ECO:0000256" key="4">
    <source>
        <dbReference type="ARBA" id="ARBA00022695"/>
    </source>
</evidence>
<dbReference type="GO" id="GO:0003887">
    <property type="term" value="F:DNA-directed DNA polymerase activity"/>
    <property type="evidence" value="ECO:0007669"/>
    <property type="project" value="UniProtKB-KW"/>
</dbReference>
<reference evidence="11" key="2">
    <citation type="submission" date="2021-08" db="EMBL/GenBank/DDBJ databases">
        <authorList>
            <person name="Eriksson T."/>
        </authorList>
    </citation>
    <scope>NUCLEOTIDE SEQUENCE</scope>
    <source>
        <strain evidence="11">Stoneville</strain>
        <tissue evidence="11">Whole head</tissue>
    </source>
</reference>
<sequence>MKSSDRSRCGGGRCRKLDSGTPVRVAFGGGECACAERCELLATRIRRSTIRRLEVSPELLLWPFGNLFCEMSSRRFLHCGSEIIAASSLLRHLTFAARRNEGTQIEAHGARAWAPRVTVEFGSDFRKTLTSPKSRRVAIFFSPSPQGDEDEELYEKNAGMKEVDESWCQPYRRSSSSVPSFAYGPFCGDTSGSRCDAAPSVASVVESRRVLSASGSSADIVFGSNFGSNIYRELRADSPTHYRFNISEFSDRAAGNGHQDARIMQLPERLIAAENKVQIFRVALLDTGVTNKTYRERKLGDSVGDRRAGGCAASRELRITYVAFGIRNYARERIADRHGAYRPPLPGFGAVEETEDLPYRLPSYRGVVRAKLSYRTVKEYRKVLLQIIAEQPLSAERGRSLGSFISQRILREVHDHITTRIVQGENIDAEDRVSYDRLQIHVMLQGETNPSVAFNAMPVVKSAALDAGPSSEVAEPITLQSSFSPEINDDDLDMPMTMIEKELDHGNNTGKPVEAAMINQQHSVRGIGPMTPQGGEREVYNKRFALTARRMAFTFEPIAGTEHPLQWLKRAFSELLTYICRGFDADDFIGIVLENDAYPGKPVGVSFRKLSQLTVDVVLAIVARVLQSNAAFFTNDRMTVRVDAIRPPVGHGFSAISGRCVTFNEYSIAKNSIFVIKKADSTCLAAALIVAVEYQKCGLVGRTVKRKFGRVAGPELLSGMARQLCRDAGVDLGHGGRYEHIEQFQNYLTEYTIVVYSSRTGTARYFTGDMASGRPRLNLIMENFHYNQALLRQEAPQEMPIHHDNPPCRLDNDTITCDICQRNFRGQLCFNKHKTSKLCGKLKCCDRCMTYFWVQKKKQHVCGVTYCATCRADNPVRHLCYMMPNNPDSAKNLERSKFLLCFYDLETRQETQISENMFQHEPNLCISQQVCQACITNDNQDEICNRCGVRENIFYGTDSVERFLNHLARLSINFNVTVIAHNQWRCDGCFILRECRFIDSLNFIQLPLSQFPKAFNISGCKGYFPHYFNTIANENYVGDIPDVSFYGADLMKPREREASYRRMVTVWPTTSERCERCFVDQTSRLADKRDALFLRRENTIRKEARLKLAGYNVVTMWECDFRKAIERDEELATFVKNECVTSQLHLKARDSFFGGRTNAAKLYYKCGPGEKIKYYDVCSLYPFVNKYGKYPVGHPKIHVGPEVCSRLDIKTIDYTSGSSCTSLLGWLVGGVTRNGCDGGPDARAAGRNGGRGTRGGGCERGTRGGERGAADCGVSCSY</sequence>